<protein>
    <submittedName>
        <fullName evidence="2">Uncharacterized protein</fullName>
    </submittedName>
</protein>
<feature type="region of interest" description="Disordered" evidence="1">
    <location>
        <begin position="216"/>
        <end position="270"/>
    </location>
</feature>
<gene>
    <name evidence="2" type="ORF">UREG_03015</name>
</gene>
<sequence length="1070" mass="118607">MSSDDPPSEVNENYPDFDYNCLQPPPEEWELYDIPDKTHLRNRALDLRTFKKLVKHHTWGIYVVIGERRTKERLLQVLKRIIFNQSPNLRPTWHEFISRNCDAGPRLLRRSYNALQISRNYPNGIPGESIYLQPSATHHQPQLMIPHGLQPGAFTHGPIGLLRQPGYPAFSHGGPNIPQPRQMEFHSGPIPDQNRMFEHGHSRILLRPNSDIQQSSVHNLLPHNPNTSPPYRPVSSIAQSTPSRNQTASSASARSVTEQRSKQLPSRSSEVFEAVERTIMSFPYRKLHRHRDAPPSTEPVRNLVATSNVHLALNTSRTESTISHIQAIITGKIPIFSFDPDGVRYPYHGRGPVSRHDTSAVDCAIVVGKLLDAGTTIADRGDEVDWAYRLTALENAFIDASNVNWDILSEAESANQRDQFQEVVANCFSDKGLSMIPSNVWAACTESFSQFHVRYNEHLYPCPCQRVAPTSSADQTVNLIAPDFQEGDMAGVGVAELFYRFFQCPQRFNCTKCGSSDTNYVEKRFSQLPWRLAVRPDQRTVLQSHSLQNITFEYTSHDGSQHQATYRWLGGIYCVLIGQEYHFRVYWNDNGRGEADDGALRFYDGTQLSGAIIGGLHATGSERIPPTWWVGGAPPVLFYEKVVNPEQDVLSAAHRAVQIMQECANSGRLILQYHRGWAPYPQDPNAKGQTIDRRRASIAQSFNQFPSSNEPRRPQHYSGVPEARVQSLNQSAVRLQSRTAEITQQPLVQRRRSKYSQQGIPASHQRQPSRSGNKSDFVAAPPNHGYESREDAQARQNLQQASLEGGSGVRASTGWHAHCSDTCSNVPELPPVTGSACVPFTDREILSDSIFSTSWNTGPSASTMTTSSDSIRDANTNLLPHRSRGSGSWATVLEECLTVEKPGVSHSYLDHLCAAGTTAGTEVDHNSNPQLPIGLANLPISIRRPGTATEIDDAGAWAFDFDAASAELPNLTLPATAPNIGTAAMTPTLNAFGNILQGYGEHPDHLQEPRVSQATGQAQARPDAFASEPGVPSIPAIDSDPDGDTGEKRKRQQSTEDGHGLSKRSKQCFV</sequence>
<evidence type="ECO:0000313" key="3">
    <source>
        <dbReference type="Proteomes" id="UP000002058"/>
    </source>
</evidence>
<dbReference type="AlphaFoldDB" id="C4JNL7"/>
<feature type="region of interest" description="Disordered" evidence="1">
    <location>
        <begin position="702"/>
        <end position="721"/>
    </location>
</feature>
<dbReference type="VEuPathDB" id="FungiDB:UREG_03015"/>
<dbReference type="Proteomes" id="UP000002058">
    <property type="component" value="Unassembled WGS sequence"/>
</dbReference>
<dbReference type="GeneID" id="8439034"/>
<dbReference type="RefSeq" id="XP_002543499.1">
    <property type="nucleotide sequence ID" value="XM_002543453.1"/>
</dbReference>
<dbReference type="OMA" id="YHFRVYW"/>
<feature type="compositionally biased region" description="Polar residues" evidence="1">
    <location>
        <begin position="236"/>
        <end position="269"/>
    </location>
</feature>
<feature type="region of interest" description="Disordered" evidence="1">
    <location>
        <begin position="1000"/>
        <end position="1070"/>
    </location>
</feature>
<feature type="compositionally biased region" description="Polar residues" evidence="1">
    <location>
        <begin position="755"/>
        <end position="774"/>
    </location>
</feature>
<dbReference type="KEGG" id="ure:UREG_03015"/>
<dbReference type="InParanoid" id="C4JNL7"/>
<evidence type="ECO:0000313" key="2">
    <source>
        <dbReference type="EMBL" id="EEP78170.1"/>
    </source>
</evidence>
<accession>C4JNL7</accession>
<dbReference type="HOGENOM" id="CLU_287735_0_0_1"/>
<proteinExistence type="predicted"/>
<dbReference type="OrthoDB" id="5431239at2759"/>
<evidence type="ECO:0000256" key="1">
    <source>
        <dbReference type="SAM" id="MobiDB-lite"/>
    </source>
</evidence>
<dbReference type="eggNOG" id="ENOG502RPEM">
    <property type="taxonomic scope" value="Eukaryota"/>
</dbReference>
<dbReference type="EMBL" id="CH476616">
    <property type="protein sequence ID" value="EEP78170.1"/>
    <property type="molecule type" value="Genomic_DNA"/>
</dbReference>
<feature type="compositionally biased region" description="Polar residues" evidence="1">
    <location>
        <begin position="730"/>
        <end position="747"/>
    </location>
</feature>
<feature type="region of interest" description="Disordered" evidence="1">
    <location>
        <begin position="730"/>
        <end position="809"/>
    </location>
</feature>
<keyword evidence="3" id="KW-1185">Reference proteome</keyword>
<name>C4JNL7_UNCRE</name>
<organism evidence="2 3">
    <name type="scientific">Uncinocarpus reesii (strain UAMH 1704)</name>
    <dbReference type="NCBI Taxonomy" id="336963"/>
    <lineage>
        <taxon>Eukaryota</taxon>
        <taxon>Fungi</taxon>
        <taxon>Dikarya</taxon>
        <taxon>Ascomycota</taxon>
        <taxon>Pezizomycotina</taxon>
        <taxon>Eurotiomycetes</taxon>
        <taxon>Eurotiomycetidae</taxon>
        <taxon>Onygenales</taxon>
        <taxon>Onygenaceae</taxon>
        <taxon>Uncinocarpus</taxon>
    </lineage>
</organism>
<dbReference type="STRING" id="336963.C4JNL7"/>
<feature type="compositionally biased region" description="Basic residues" evidence="1">
    <location>
        <begin position="1061"/>
        <end position="1070"/>
    </location>
</feature>
<reference evidence="3" key="1">
    <citation type="journal article" date="2009" name="Genome Res.">
        <title>Comparative genomic analyses of the human fungal pathogens Coccidioides and their relatives.</title>
        <authorList>
            <person name="Sharpton T.J."/>
            <person name="Stajich J.E."/>
            <person name="Rounsley S.D."/>
            <person name="Gardner M.J."/>
            <person name="Wortman J.R."/>
            <person name="Jordar V.S."/>
            <person name="Maiti R."/>
            <person name="Kodira C.D."/>
            <person name="Neafsey D.E."/>
            <person name="Zeng Q."/>
            <person name="Hung C.-Y."/>
            <person name="McMahan C."/>
            <person name="Muszewska A."/>
            <person name="Grynberg M."/>
            <person name="Mandel M.A."/>
            <person name="Kellner E.M."/>
            <person name="Barker B.M."/>
            <person name="Galgiani J.N."/>
            <person name="Orbach M.J."/>
            <person name="Kirkland T.N."/>
            <person name="Cole G.T."/>
            <person name="Henn M.R."/>
            <person name="Birren B.W."/>
            <person name="Taylor J.W."/>
        </authorList>
    </citation>
    <scope>NUCLEOTIDE SEQUENCE [LARGE SCALE GENOMIC DNA]</scope>
    <source>
        <strain evidence="3">UAMH 1704</strain>
    </source>
</reference>